<comment type="caution">
    <text evidence="2">The sequence shown here is derived from an EMBL/GenBank/DDBJ whole genome shotgun (WGS) entry which is preliminary data.</text>
</comment>
<keyword evidence="1" id="KW-0812">Transmembrane</keyword>
<feature type="transmembrane region" description="Helical" evidence="1">
    <location>
        <begin position="15"/>
        <end position="33"/>
    </location>
</feature>
<name>A0AA37WPX0_9GAMM</name>
<keyword evidence="3" id="KW-1185">Reference proteome</keyword>
<keyword evidence="1" id="KW-1133">Transmembrane helix</keyword>
<reference evidence="2 3" key="1">
    <citation type="journal article" date="2014" name="Int. J. Syst. Evol. Microbiol.">
        <title>Complete genome sequence of Corynebacterium casei LMG S-19264T (=DSM 44701T), isolated from a smear-ripened cheese.</title>
        <authorList>
            <consortium name="US DOE Joint Genome Institute (JGI-PGF)"/>
            <person name="Walter F."/>
            <person name="Albersmeier A."/>
            <person name="Kalinowski J."/>
            <person name="Ruckert C."/>
        </authorList>
    </citation>
    <scope>NUCLEOTIDE SEQUENCE [LARGE SCALE GENOMIC DNA]</scope>
    <source>
        <strain evidence="2 3">NBRC 110095</strain>
    </source>
</reference>
<dbReference type="AlphaFoldDB" id="A0AA37WPX0"/>
<keyword evidence="1" id="KW-0472">Membrane</keyword>
<feature type="transmembrane region" description="Helical" evidence="1">
    <location>
        <begin position="123"/>
        <end position="144"/>
    </location>
</feature>
<dbReference type="Proteomes" id="UP001156870">
    <property type="component" value="Unassembled WGS sequence"/>
</dbReference>
<accession>A0AA37WPX0</accession>
<dbReference type="RefSeq" id="WP_232595392.1">
    <property type="nucleotide sequence ID" value="NZ_BSPD01000075.1"/>
</dbReference>
<organism evidence="2 3">
    <name type="scientific">Marinibactrum halimedae</name>
    <dbReference type="NCBI Taxonomy" id="1444977"/>
    <lineage>
        <taxon>Bacteria</taxon>
        <taxon>Pseudomonadati</taxon>
        <taxon>Pseudomonadota</taxon>
        <taxon>Gammaproteobacteria</taxon>
        <taxon>Cellvibrionales</taxon>
        <taxon>Cellvibrionaceae</taxon>
        <taxon>Marinibactrum</taxon>
    </lineage>
</organism>
<sequence length="196" mass="22849">MSVVDYHQFWNEFNVYLSWLYVSFSVVCVGLCIRHTNVRWLLGSLALVQWLGMLATPWMREQGILYYLLISLFDVLIILLIFFRQSLCAFLSSPGFKSRFYTRWLSQLANSAEQTYRLTGIEYFIILVYLVSITVNSLSFLEALLRNVGVNSLIIWYLFPPLKLMTWCLTSLSAFIAVFHVKKGKEELLYQVSKPV</sequence>
<feature type="transmembrane region" description="Helical" evidence="1">
    <location>
        <begin position="164"/>
        <end position="181"/>
    </location>
</feature>
<evidence type="ECO:0000313" key="2">
    <source>
        <dbReference type="EMBL" id="GLS27396.1"/>
    </source>
</evidence>
<feature type="transmembrane region" description="Helical" evidence="1">
    <location>
        <begin position="40"/>
        <end position="58"/>
    </location>
</feature>
<gene>
    <name evidence="2" type="ORF">GCM10007877_31150</name>
</gene>
<protein>
    <submittedName>
        <fullName evidence="2">Uncharacterized protein</fullName>
    </submittedName>
</protein>
<feature type="transmembrane region" description="Helical" evidence="1">
    <location>
        <begin position="64"/>
        <end position="83"/>
    </location>
</feature>
<evidence type="ECO:0000313" key="3">
    <source>
        <dbReference type="Proteomes" id="UP001156870"/>
    </source>
</evidence>
<evidence type="ECO:0000256" key="1">
    <source>
        <dbReference type="SAM" id="Phobius"/>
    </source>
</evidence>
<dbReference type="EMBL" id="BSPD01000075">
    <property type="protein sequence ID" value="GLS27396.1"/>
    <property type="molecule type" value="Genomic_DNA"/>
</dbReference>
<proteinExistence type="predicted"/>